<dbReference type="PANTHER" id="PTHR48017">
    <property type="entry name" value="OS05G0424000 PROTEIN-RELATED"/>
    <property type="match status" value="1"/>
</dbReference>
<dbReference type="InterPro" id="IPR013057">
    <property type="entry name" value="AA_transpt_TM"/>
</dbReference>
<proteinExistence type="predicted"/>
<evidence type="ECO:0000313" key="10">
    <source>
        <dbReference type="Proteomes" id="UP000215914"/>
    </source>
</evidence>
<organism evidence="9 10">
    <name type="scientific">Helianthus annuus</name>
    <name type="common">Common sunflower</name>
    <dbReference type="NCBI Taxonomy" id="4232"/>
    <lineage>
        <taxon>Eukaryota</taxon>
        <taxon>Viridiplantae</taxon>
        <taxon>Streptophyta</taxon>
        <taxon>Embryophyta</taxon>
        <taxon>Tracheophyta</taxon>
        <taxon>Spermatophyta</taxon>
        <taxon>Magnoliopsida</taxon>
        <taxon>eudicotyledons</taxon>
        <taxon>Gunneridae</taxon>
        <taxon>Pentapetalae</taxon>
        <taxon>asterids</taxon>
        <taxon>campanulids</taxon>
        <taxon>Asterales</taxon>
        <taxon>Asteraceae</taxon>
        <taxon>Asteroideae</taxon>
        <taxon>Heliantheae alliance</taxon>
        <taxon>Heliantheae</taxon>
        <taxon>Helianthus</taxon>
    </lineage>
</organism>
<evidence type="ECO:0000256" key="2">
    <source>
        <dbReference type="ARBA" id="ARBA00022448"/>
    </source>
</evidence>
<feature type="domain" description="Amino acid transporter transmembrane" evidence="8">
    <location>
        <begin position="65"/>
        <end position="172"/>
    </location>
</feature>
<reference evidence="10" key="1">
    <citation type="journal article" date="2017" name="Nature">
        <title>The sunflower genome provides insights into oil metabolism, flowering and Asterid evolution.</title>
        <authorList>
            <person name="Badouin H."/>
            <person name="Gouzy J."/>
            <person name="Grassa C.J."/>
            <person name="Murat F."/>
            <person name="Staton S.E."/>
            <person name="Cottret L."/>
            <person name="Lelandais-Briere C."/>
            <person name="Owens G.L."/>
            <person name="Carrere S."/>
            <person name="Mayjonade B."/>
            <person name="Legrand L."/>
            <person name="Gill N."/>
            <person name="Kane N.C."/>
            <person name="Bowers J.E."/>
            <person name="Hubner S."/>
            <person name="Bellec A."/>
            <person name="Berard A."/>
            <person name="Berges H."/>
            <person name="Blanchet N."/>
            <person name="Boniface M.C."/>
            <person name="Brunel D."/>
            <person name="Catrice O."/>
            <person name="Chaidir N."/>
            <person name="Claudel C."/>
            <person name="Donnadieu C."/>
            <person name="Faraut T."/>
            <person name="Fievet G."/>
            <person name="Helmstetter N."/>
            <person name="King M."/>
            <person name="Knapp S.J."/>
            <person name="Lai Z."/>
            <person name="Le Paslier M.C."/>
            <person name="Lippi Y."/>
            <person name="Lorenzon L."/>
            <person name="Mandel J.R."/>
            <person name="Marage G."/>
            <person name="Marchand G."/>
            <person name="Marquand E."/>
            <person name="Bret-Mestries E."/>
            <person name="Morien E."/>
            <person name="Nambeesan S."/>
            <person name="Nguyen T."/>
            <person name="Pegot-Espagnet P."/>
            <person name="Pouilly N."/>
            <person name="Raftis F."/>
            <person name="Sallet E."/>
            <person name="Schiex T."/>
            <person name="Thomas J."/>
            <person name="Vandecasteele C."/>
            <person name="Vares D."/>
            <person name="Vear F."/>
            <person name="Vautrin S."/>
            <person name="Crespi M."/>
            <person name="Mangin B."/>
            <person name="Burke J.M."/>
            <person name="Salse J."/>
            <person name="Munos S."/>
            <person name="Vincourt P."/>
            <person name="Rieseberg L.H."/>
            <person name="Langlade N.B."/>
        </authorList>
    </citation>
    <scope>NUCLEOTIDE SEQUENCE [LARGE SCALE GENOMIC DNA]</scope>
    <source>
        <strain evidence="10">cv. SF193</strain>
    </source>
</reference>
<protein>
    <submittedName>
        <fullName evidence="9">Putative amino acid transporter, transmembrane domain-containing protein</fullName>
    </submittedName>
</protein>
<dbReference type="Pfam" id="PF01490">
    <property type="entry name" value="Aa_trans"/>
    <property type="match status" value="1"/>
</dbReference>
<name>A0A251TUM4_HELAN</name>
<dbReference type="AlphaFoldDB" id="A0A251TUM4"/>
<keyword evidence="6 7" id="KW-0472">Membrane</keyword>
<evidence type="ECO:0000313" key="9">
    <source>
        <dbReference type="EMBL" id="OTG14272.1"/>
    </source>
</evidence>
<keyword evidence="5 7" id="KW-1133">Transmembrane helix</keyword>
<dbReference type="GO" id="GO:0016020">
    <property type="term" value="C:membrane"/>
    <property type="evidence" value="ECO:0007669"/>
    <property type="project" value="UniProtKB-SubCell"/>
</dbReference>
<accession>A0A251TUM4</accession>
<dbReference type="EMBL" id="CM007898">
    <property type="protein sequence ID" value="OTG14272.1"/>
    <property type="molecule type" value="Genomic_DNA"/>
</dbReference>
<keyword evidence="10" id="KW-1185">Reference proteome</keyword>
<evidence type="ECO:0000256" key="1">
    <source>
        <dbReference type="ARBA" id="ARBA00004370"/>
    </source>
</evidence>
<evidence type="ECO:0000256" key="3">
    <source>
        <dbReference type="ARBA" id="ARBA00022692"/>
    </source>
</evidence>
<feature type="transmembrane region" description="Helical" evidence="7">
    <location>
        <begin position="66"/>
        <end position="84"/>
    </location>
</feature>
<evidence type="ECO:0000259" key="8">
    <source>
        <dbReference type="Pfam" id="PF01490"/>
    </source>
</evidence>
<sequence length="195" mass="21939">MILMDKLWPYVEEAARIITKESVEPLLEDYRPTGITSLKFNKLSLRTVPHNCSNTMGPCFFKIHDSWFQAGFVLTTGINSAYVLGYSGAIMVPLSWAGGVVGLILATIISLNANVLITMLHEFGGKRHIRYRERIIGFIYDPKAYSLTWVLKYVNLLMINVNYVILAGQALKLDILLAEKHLMKVCRSTSTLCLP</sequence>
<feature type="transmembrane region" description="Helical" evidence="7">
    <location>
        <begin position="96"/>
        <end position="120"/>
    </location>
</feature>
<evidence type="ECO:0000256" key="5">
    <source>
        <dbReference type="ARBA" id="ARBA00022989"/>
    </source>
</evidence>
<gene>
    <name evidence="9" type="ORF">HannXRQ_Chr09g0247531</name>
</gene>
<dbReference type="InParanoid" id="A0A251TUM4"/>
<dbReference type="GO" id="GO:0006865">
    <property type="term" value="P:amino acid transport"/>
    <property type="evidence" value="ECO:0007669"/>
    <property type="project" value="UniProtKB-KW"/>
</dbReference>
<keyword evidence="3 7" id="KW-0812">Transmembrane</keyword>
<keyword evidence="2" id="KW-0813">Transport</keyword>
<keyword evidence="4" id="KW-0029">Amino-acid transport</keyword>
<evidence type="ECO:0000256" key="4">
    <source>
        <dbReference type="ARBA" id="ARBA00022970"/>
    </source>
</evidence>
<comment type="subcellular location">
    <subcellularLocation>
        <location evidence="1">Membrane</location>
    </subcellularLocation>
</comment>
<evidence type="ECO:0000256" key="6">
    <source>
        <dbReference type="ARBA" id="ARBA00023136"/>
    </source>
</evidence>
<evidence type="ECO:0000256" key="7">
    <source>
        <dbReference type="SAM" id="Phobius"/>
    </source>
</evidence>
<dbReference type="Proteomes" id="UP000215914">
    <property type="component" value="Chromosome 9"/>
</dbReference>